<accession>A0ABS4KA11</accession>
<reference evidence="1 2" key="1">
    <citation type="submission" date="2021-03" db="EMBL/GenBank/DDBJ databases">
        <title>Genomic Encyclopedia of Type Strains, Phase IV (KMG-IV): sequencing the most valuable type-strain genomes for metagenomic binning, comparative biology and taxonomic classification.</title>
        <authorList>
            <person name="Goeker M."/>
        </authorList>
    </citation>
    <scope>NUCLEOTIDE SEQUENCE [LARGE SCALE GENOMIC DNA]</scope>
    <source>
        <strain evidence="1 2">DSM 27563</strain>
    </source>
</reference>
<dbReference type="Proteomes" id="UP001519306">
    <property type="component" value="Unassembled WGS sequence"/>
</dbReference>
<sequence>MYSKKNIIIIGAAGRDFHNFNTYYRDNENYNVVAFTAAQIPDIDNRKYPYELAGKLYKGGIPIYSQDKLEELIKEYNVDECVFSYSDIKYKDLMNISAIVNEAGADFKLLAPNKTMIKSNKPVISVCAVRTGCGKSQTSRKVIEILMEKGLKVVAIRHPMPYGKLEDQIVERFAEVSDLEKHNCTIEEMEEYEPHIVRGNVIYAGVDYEKILKEAENDPDGCDVILWDGGNNDFSFYKPDLSLTVVDPLRPGDEINYYPGEVSLKSADIAIINKIDSATKEGIEIVTENINNLNKNAKIISAESKITVDKPELIKGKKVLVVEDGPTLTHGCMKIGAGTVAAERFGALEMVDPREYTVGKLSETFEIYKDIGTLLPAMGYSEEQLKDLEETINNTDCDSVIIGTPIDLSRIININKPVARVYYDLDEKGDLNLESVLDEFVKKHNLEKVLSHSA</sequence>
<dbReference type="Gene3D" id="3.40.50.300">
    <property type="entry name" value="P-loop containing nucleotide triphosphate hydrolases"/>
    <property type="match status" value="1"/>
</dbReference>
<proteinExistence type="predicted"/>
<dbReference type="InterPro" id="IPR027417">
    <property type="entry name" value="P-loop_NTPase"/>
</dbReference>
<dbReference type="SUPFAM" id="SSF52540">
    <property type="entry name" value="P-loop containing nucleoside triphosphate hydrolases"/>
    <property type="match status" value="1"/>
</dbReference>
<protein>
    <submittedName>
        <fullName evidence="1">GTPase</fullName>
    </submittedName>
</protein>
<dbReference type="RefSeq" id="WP_210059915.1">
    <property type="nucleotide sequence ID" value="NZ_JAGGLJ010000001.1"/>
</dbReference>
<dbReference type="EMBL" id="JAGGLJ010000001">
    <property type="protein sequence ID" value="MBP2024612.1"/>
    <property type="molecule type" value="Genomic_DNA"/>
</dbReference>
<keyword evidence="2" id="KW-1185">Reference proteome</keyword>
<dbReference type="Gene3D" id="3.40.50.720">
    <property type="entry name" value="NAD(P)-binding Rossmann-like Domain"/>
    <property type="match status" value="1"/>
</dbReference>
<dbReference type="PANTHER" id="PTHR42869:SF1">
    <property type="entry name" value="SLL0572 PROTEIN"/>
    <property type="match status" value="1"/>
</dbReference>
<dbReference type="InterPro" id="IPR053199">
    <property type="entry name" value="cDPG_synthetase-like"/>
</dbReference>
<evidence type="ECO:0000313" key="1">
    <source>
        <dbReference type="EMBL" id="MBP2024612.1"/>
    </source>
</evidence>
<name>A0ABS4KA11_9FIRM</name>
<organism evidence="1 2">
    <name type="scientific">Peptoniphilus stercorisuis</name>
    <dbReference type="NCBI Taxonomy" id="1436965"/>
    <lineage>
        <taxon>Bacteria</taxon>
        <taxon>Bacillati</taxon>
        <taxon>Bacillota</taxon>
        <taxon>Tissierellia</taxon>
        <taxon>Tissierellales</taxon>
        <taxon>Peptoniphilaceae</taxon>
        <taxon>Peptoniphilus</taxon>
    </lineage>
</organism>
<comment type="caution">
    <text evidence="1">The sequence shown here is derived from an EMBL/GenBank/DDBJ whole genome shotgun (WGS) entry which is preliminary data.</text>
</comment>
<dbReference type="PANTHER" id="PTHR42869">
    <property type="entry name" value="SLL0572 PROTEIN"/>
    <property type="match status" value="1"/>
</dbReference>
<evidence type="ECO:0000313" key="2">
    <source>
        <dbReference type="Proteomes" id="UP001519306"/>
    </source>
</evidence>
<gene>
    <name evidence="1" type="ORF">J2Z71_000127</name>
</gene>